<keyword evidence="3" id="KW-1185">Reference proteome</keyword>
<dbReference type="InterPro" id="IPR011948">
    <property type="entry name" value="Dullard_phosphatase"/>
</dbReference>
<protein>
    <recommendedName>
        <fullName evidence="1">FCP1 homology domain-containing protein</fullName>
    </recommendedName>
</protein>
<dbReference type="FunFam" id="3.40.50.1000:FF:000093">
    <property type="entry name" value="NLI interacting factor-like phosphatase family protein"/>
    <property type="match status" value="1"/>
</dbReference>
<dbReference type="eggNOG" id="KOG1605">
    <property type="taxonomic scope" value="Eukaryota"/>
</dbReference>
<organism evidence="2">
    <name type="scientific">Amphimedon queenslandica</name>
    <name type="common">Sponge</name>
    <dbReference type="NCBI Taxonomy" id="400682"/>
    <lineage>
        <taxon>Eukaryota</taxon>
        <taxon>Metazoa</taxon>
        <taxon>Porifera</taxon>
        <taxon>Demospongiae</taxon>
        <taxon>Heteroscleromorpha</taxon>
        <taxon>Haplosclerida</taxon>
        <taxon>Niphatidae</taxon>
        <taxon>Amphimedon</taxon>
    </lineage>
</organism>
<dbReference type="AlphaFoldDB" id="A0A1X7URL3"/>
<dbReference type="PROSITE" id="PS50969">
    <property type="entry name" value="FCP1"/>
    <property type="match status" value="1"/>
</dbReference>
<gene>
    <name evidence="2" type="primary">100641299</name>
</gene>
<dbReference type="GO" id="GO:0016791">
    <property type="term" value="F:phosphatase activity"/>
    <property type="evidence" value="ECO:0007669"/>
    <property type="project" value="InterPro"/>
</dbReference>
<dbReference type="Gene3D" id="3.40.50.1000">
    <property type="entry name" value="HAD superfamily/HAD-like"/>
    <property type="match status" value="1"/>
</dbReference>
<dbReference type="OMA" id="TESMEIY"/>
<reference evidence="2" key="2">
    <citation type="submission" date="2017-05" db="UniProtKB">
        <authorList>
            <consortium name="EnsemblMetazoa"/>
        </authorList>
    </citation>
    <scope>IDENTIFICATION</scope>
</reference>
<dbReference type="SMART" id="SM00577">
    <property type="entry name" value="CPDc"/>
    <property type="match status" value="1"/>
</dbReference>
<dbReference type="SUPFAM" id="SSF56784">
    <property type="entry name" value="HAD-like"/>
    <property type="match status" value="1"/>
</dbReference>
<dbReference type="InterPro" id="IPR023214">
    <property type="entry name" value="HAD_sf"/>
</dbReference>
<name>A0A1X7URL3_AMPQE</name>
<dbReference type="PANTHER" id="PTHR12210">
    <property type="entry name" value="DULLARD PROTEIN PHOSPHATASE"/>
    <property type="match status" value="1"/>
</dbReference>
<dbReference type="NCBIfam" id="TIGR02251">
    <property type="entry name" value="HIF-SF_euk"/>
    <property type="match status" value="1"/>
</dbReference>
<evidence type="ECO:0000313" key="3">
    <source>
        <dbReference type="Proteomes" id="UP000007879"/>
    </source>
</evidence>
<dbReference type="STRING" id="400682.A0A1X7URL3"/>
<dbReference type="EnsemblMetazoa" id="XM_011405943.2">
    <property type="protein sequence ID" value="XP_011404245.1"/>
    <property type="gene ID" value="LOC100641299"/>
</dbReference>
<accession>A0A1X7URL3</accession>
<dbReference type="OrthoDB" id="277011at2759"/>
<sequence>MTGETECVVSFVGGSSQQQRLEAGASTGSGAGGGYNWFSRLAISYQTYQRKSKRKEQSYRGVRRRETVGGGGGKRRGMFLKFLVEFIRTIFFIFKQVLMLTKRKFVEYQPVRYPIPPLSPNLETRLFSVRRKIMVLDLDETLIHSHHDNSTLLPATEMLPDFYVRVYIENHPVKFYVYKRPHVDYFLSVVSQWYDLVIFTASMQKYGMEVANHLDQNKGILPRRYFRQDCTMDMNGYTKNLSMISEDLSNIFILDNSPSAYRGNPDNAIPITSWFSDPLDTDLLDLLPFLDSLRFTQDVRSVLSRNLHQQSLW</sequence>
<feature type="domain" description="FCP1 homology" evidence="1">
    <location>
        <begin position="127"/>
        <end position="293"/>
    </location>
</feature>
<dbReference type="Pfam" id="PF03031">
    <property type="entry name" value="NIF"/>
    <property type="match status" value="1"/>
</dbReference>
<dbReference type="KEGG" id="aqu:100641299"/>
<evidence type="ECO:0000259" key="1">
    <source>
        <dbReference type="PROSITE" id="PS50969"/>
    </source>
</evidence>
<dbReference type="EnsemblMetazoa" id="Aqu2.1.30306_001">
    <property type="protein sequence ID" value="Aqu2.1.30306_001"/>
    <property type="gene ID" value="Aqu2.1.30306"/>
</dbReference>
<dbReference type="CDD" id="cd07521">
    <property type="entry name" value="HAD_FCP1-like"/>
    <property type="match status" value="1"/>
</dbReference>
<reference evidence="3" key="1">
    <citation type="journal article" date="2010" name="Nature">
        <title>The Amphimedon queenslandica genome and the evolution of animal complexity.</title>
        <authorList>
            <person name="Srivastava M."/>
            <person name="Simakov O."/>
            <person name="Chapman J."/>
            <person name="Fahey B."/>
            <person name="Gauthier M.E."/>
            <person name="Mitros T."/>
            <person name="Richards G.S."/>
            <person name="Conaco C."/>
            <person name="Dacre M."/>
            <person name="Hellsten U."/>
            <person name="Larroux C."/>
            <person name="Putnam N.H."/>
            <person name="Stanke M."/>
            <person name="Adamska M."/>
            <person name="Darling A."/>
            <person name="Degnan S.M."/>
            <person name="Oakley T.H."/>
            <person name="Plachetzki D.C."/>
            <person name="Zhai Y."/>
            <person name="Adamski M."/>
            <person name="Calcino A."/>
            <person name="Cummins S.F."/>
            <person name="Goodstein D.M."/>
            <person name="Harris C."/>
            <person name="Jackson D.J."/>
            <person name="Leys S.P."/>
            <person name="Shu S."/>
            <person name="Woodcroft B.J."/>
            <person name="Vervoort M."/>
            <person name="Kosik K.S."/>
            <person name="Manning G."/>
            <person name="Degnan B.M."/>
            <person name="Rokhsar D.S."/>
        </authorList>
    </citation>
    <scope>NUCLEOTIDE SEQUENCE [LARGE SCALE GENOMIC DNA]</scope>
</reference>
<dbReference type="Proteomes" id="UP000007879">
    <property type="component" value="Unassembled WGS sequence"/>
</dbReference>
<dbReference type="InterPro" id="IPR036412">
    <property type="entry name" value="HAD-like_sf"/>
</dbReference>
<dbReference type="InterPro" id="IPR050365">
    <property type="entry name" value="TIM50"/>
</dbReference>
<dbReference type="InParanoid" id="A0A1X7URL3"/>
<evidence type="ECO:0000313" key="2">
    <source>
        <dbReference type="EnsemblMetazoa" id="Aqu2.1.30306_001"/>
    </source>
</evidence>
<dbReference type="InterPro" id="IPR004274">
    <property type="entry name" value="FCP1_dom"/>
</dbReference>
<proteinExistence type="predicted"/>